<dbReference type="OrthoDB" id="1426277at2"/>
<feature type="signal peptide" evidence="1">
    <location>
        <begin position="1"/>
        <end position="21"/>
    </location>
</feature>
<accession>A0A411E8U3</accession>
<evidence type="ECO:0000313" key="2">
    <source>
        <dbReference type="EMBL" id="QBA64145.1"/>
    </source>
</evidence>
<sequence>MKKFRFLIGTMAFLFILSAHAQNNYHKGTLHFKKGKTQEVYIEIDFEYPQRFQQGITYMEPKDFEKYKSTGKMKGKMKQKMEPKHFQGFSLEDGREFRTVWYSDLTGKAIKMIPKRMTLEQVADGSIKMYKLYSRTTGKINSELANQIFDNRENLVSYIQDNFQLLILKDKKNPTNVMHINLLNYIGDNERVKDNYTNNHYGLRNQFTERQKMGKYVNKEYEAAFLAMINDYNEEAASNSASDSR</sequence>
<keyword evidence="1" id="KW-0732">Signal</keyword>
<evidence type="ECO:0000256" key="1">
    <source>
        <dbReference type="SAM" id="SignalP"/>
    </source>
</evidence>
<gene>
    <name evidence="2" type="ORF">EQY75_06130</name>
</gene>
<dbReference type="RefSeq" id="WP_129603820.1">
    <property type="nucleotide sequence ID" value="NZ_CP035544.1"/>
</dbReference>
<protein>
    <submittedName>
        <fullName evidence="2">Uncharacterized protein</fullName>
    </submittedName>
</protein>
<keyword evidence="3" id="KW-1185">Reference proteome</keyword>
<feature type="chain" id="PRO_5019510825" evidence="1">
    <location>
        <begin position="22"/>
        <end position="245"/>
    </location>
</feature>
<dbReference type="AlphaFoldDB" id="A0A411E8U3"/>
<evidence type="ECO:0000313" key="3">
    <source>
        <dbReference type="Proteomes" id="UP000290889"/>
    </source>
</evidence>
<dbReference type="EMBL" id="CP035544">
    <property type="protein sequence ID" value="QBA64145.1"/>
    <property type="molecule type" value="Genomic_DNA"/>
</dbReference>
<name>A0A411E8U3_9FLAO</name>
<dbReference type="Proteomes" id="UP000290889">
    <property type="component" value="Chromosome"/>
</dbReference>
<dbReference type="KEGG" id="mur:EQY75_06130"/>
<reference evidence="2 3" key="1">
    <citation type="submission" date="2019-01" db="EMBL/GenBank/DDBJ databases">
        <title>Muriicola soli sp. nov., isolated from soil.</title>
        <authorList>
            <person name="Kang H.J."/>
            <person name="Kim S.B."/>
        </authorList>
    </citation>
    <scope>NUCLEOTIDE SEQUENCE [LARGE SCALE GENOMIC DNA]</scope>
    <source>
        <strain evidence="2 3">MMS17-SY002</strain>
    </source>
</reference>
<organism evidence="2 3">
    <name type="scientific">Muriicola soli</name>
    <dbReference type="NCBI Taxonomy" id="2507538"/>
    <lineage>
        <taxon>Bacteria</taxon>
        <taxon>Pseudomonadati</taxon>
        <taxon>Bacteroidota</taxon>
        <taxon>Flavobacteriia</taxon>
        <taxon>Flavobacteriales</taxon>
        <taxon>Flavobacteriaceae</taxon>
        <taxon>Muriicola</taxon>
    </lineage>
</organism>
<proteinExistence type="predicted"/>